<dbReference type="Pfam" id="PF00953">
    <property type="entry name" value="Glycos_transf_4"/>
    <property type="match status" value="1"/>
</dbReference>
<dbReference type="GO" id="GO:0016780">
    <property type="term" value="F:phosphotransferase activity, for other substituted phosphate groups"/>
    <property type="evidence" value="ECO:0007669"/>
    <property type="project" value="InterPro"/>
</dbReference>
<evidence type="ECO:0000313" key="9">
    <source>
        <dbReference type="EMBL" id="MTJ04526.1"/>
    </source>
</evidence>
<keyword evidence="7" id="KW-0460">Magnesium</keyword>
<proteinExistence type="predicted"/>
<sequence>MAVFATSCAVTALVVATRPMHIGLSTRDHDTNAVQAAHDRPTPRIGGVGVVLVTVGALLFALPSIPHDSAAWFSLSLTPVFVAGLVEDTGYPVRPNIRLLAAAFSSVLVIMFLDTWITQSGIPGLDAALTFTPFAIAVTLLWTTGLCHSFNLIDGVNGLAGGLGVLIALGIATIAWHVDDRAVMMAALVVAAALSGFLVFNFPRGHVFLGDAGAYAVGHVLAWLGIFLVVRSEQVAGVSVGLMFFWPVADTFLAIYRRRRAGRRTDQPDRLHFHQLVMRGLEIRVLGASRRGLSNPLSTVVVLPMAGAPILMAVLLRNEPLWALLSLAMFGAIFVTTYTLGLRITRRAPSRRESQTIAARRSNG</sequence>
<evidence type="ECO:0000256" key="2">
    <source>
        <dbReference type="ARBA" id="ARBA00022475"/>
    </source>
</evidence>
<dbReference type="GO" id="GO:0005886">
    <property type="term" value="C:plasma membrane"/>
    <property type="evidence" value="ECO:0007669"/>
    <property type="project" value="UniProtKB-SubCell"/>
</dbReference>
<dbReference type="GO" id="GO:0071555">
    <property type="term" value="P:cell wall organization"/>
    <property type="evidence" value="ECO:0007669"/>
    <property type="project" value="TreeGrafter"/>
</dbReference>
<name>A0A7C9HAR7_9RHOB</name>
<evidence type="ECO:0000256" key="8">
    <source>
        <dbReference type="SAM" id="Phobius"/>
    </source>
</evidence>
<dbReference type="CDD" id="cd06912">
    <property type="entry name" value="GT_MraY_like"/>
    <property type="match status" value="1"/>
</dbReference>
<feature type="binding site" evidence="7">
    <location>
        <position position="151"/>
    </location>
    <ligand>
        <name>Mg(2+)</name>
        <dbReference type="ChEBI" id="CHEBI:18420"/>
    </ligand>
</feature>
<keyword evidence="2" id="KW-1003">Cell membrane</keyword>
<comment type="cofactor">
    <cofactor evidence="7">
        <name>Mg(2+)</name>
        <dbReference type="ChEBI" id="CHEBI:18420"/>
    </cofactor>
</comment>
<gene>
    <name evidence="9" type="ORF">FH759_07530</name>
</gene>
<evidence type="ECO:0000256" key="3">
    <source>
        <dbReference type="ARBA" id="ARBA00022679"/>
    </source>
</evidence>
<dbReference type="GO" id="GO:0009103">
    <property type="term" value="P:lipopolysaccharide biosynthetic process"/>
    <property type="evidence" value="ECO:0007669"/>
    <property type="project" value="TreeGrafter"/>
</dbReference>
<keyword evidence="6 8" id="KW-0472">Membrane</keyword>
<feature type="transmembrane region" description="Helical" evidence="8">
    <location>
        <begin position="182"/>
        <end position="200"/>
    </location>
</feature>
<feature type="transmembrane region" description="Helical" evidence="8">
    <location>
        <begin position="212"/>
        <end position="230"/>
    </location>
</feature>
<keyword evidence="7" id="KW-0479">Metal-binding</keyword>
<feature type="transmembrane region" description="Helical" evidence="8">
    <location>
        <begin position="45"/>
        <end position="63"/>
    </location>
</feature>
<dbReference type="EMBL" id="VENJ01000009">
    <property type="protein sequence ID" value="MTJ04526.1"/>
    <property type="molecule type" value="Genomic_DNA"/>
</dbReference>
<evidence type="ECO:0008006" key="11">
    <source>
        <dbReference type="Google" id="ProtNLM"/>
    </source>
</evidence>
<reference evidence="9 10" key="1">
    <citation type="submission" date="2019-06" db="EMBL/GenBank/DDBJ databases">
        <title>Enrichment of Autotrophic Halophilic Microorganisms from Red Sea Brine Pool Using Microbial Electrosynthesis System.</title>
        <authorList>
            <person name="Alqahtani M.F."/>
            <person name="Bajracharya S."/>
            <person name="Katuri K.P."/>
            <person name="Ali M."/>
            <person name="Saikaly P.E."/>
        </authorList>
    </citation>
    <scope>NUCLEOTIDE SEQUENCE [LARGE SCALE GENOMIC DNA]</scope>
    <source>
        <strain evidence="9">MES6</strain>
    </source>
</reference>
<comment type="caution">
    <text evidence="9">The sequence shown here is derived from an EMBL/GenBank/DDBJ whole genome shotgun (WGS) entry which is preliminary data.</text>
</comment>
<dbReference type="PANTHER" id="PTHR22926">
    <property type="entry name" value="PHOSPHO-N-ACETYLMURAMOYL-PENTAPEPTIDE-TRANSFERASE"/>
    <property type="match status" value="1"/>
</dbReference>
<dbReference type="Proteomes" id="UP000483078">
    <property type="component" value="Unassembled WGS sequence"/>
</dbReference>
<evidence type="ECO:0000256" key="5">
    <source>
        <dbReference type="ARBA" id="ARBA00022989"/>
    </source>
</evidence>
<feature type="transmembrane region" description="Helical" evidence="8">
    <location>
        <begin position="69"/>
        <end position="87"/>
    </location>
</feature>
<feature type="transmembrane region" description="Helical" evidence="8">
    <location>
        <begin position="155"/>
        <end position="176"/>
    </location>
</feature>
<feature type="transmembrane region" description="Helical" evidence="8">
    <location>
        <begin position="297"/>
        <end position="316"/>
    </location>
</feature>
<dbReference type="GO" id="GO:0046872">
    <property type="term" value="F:metal ion binding"/>
    <property type="evidence" value="ECO:0007669"/>
    <property type="project" value="UniProtKB-KW"/>
</dbReference>
<feature type="binding site" evidence="7">
    <location>
        <position position="211"/>
    </location>
    <ligand>
        <name>Mg(2+)</name>
        <dbReference type="ChEBI" id="CHEBI:18420"/>
    </ligand>
</feature>
<evidence type="ECO:0000256" key="4">
    <source>
        <dbReference type="ARBA" id="ARBA00022692"/>
    </source>
</evidence>
<dbReference type="AlphaFoldDB" id="A0A7C9HAR7"/>
<feature type="transmembrane region" description="Helical" evidence="8">
    <location>
        <begin position="99"/>
        <end position="118"/>
    </location>
</feature>
<accession>A0A7C9HAR7</accession>
<comment type="subcellular location">
    <subcellularLocation>
        <location evidence="1">Cell membrane</location>
        <topology evidence="1">Multi-pass membrane protein</topology>
    </subcellularLocation>
</comment>
<dbReference type="RefSeq" id="WP_273249195.1">
    <property type="nucleotide sequence ID" value="NZ_VENJ01000009.1"/>
</dbReference>
<evidence type="ECO:0000256" key="1">
    <source>
        <dbReference type="ARBA" id="ARBA00004651"/>
    </source>
</evidence>
<feature type="transmembrane region" description="Helical" evidence="8">
    <location>
        <begin position="236"/>
        <end position="256"/>
    </location>
</feature>
<evidence type="ECO:0000256" key="7">
    <source>
        <dbReference type="PIRSR" id="PIRSR600715-1"/>
    </source>
</evidence>
<evidence type="ECO:0000313" key="10">
    <source>
        <dbReference type="Proteomes" id="UP000483078"/>
    </source>
</evidence>
<organism evidence="9 10">
    <name type="scientific">Sediminimonas qiaohouensis</name>
    <dbReference type="NCBI Taxonomy" id="552061"/>
    <lineage>
        <taxon>Bacteria</taxon>
        <taxon>Pseudomonadati</taxon>
        <taxon>Pseudomonadota</taxon>
        <taxon>Alphaproteobacteria</taxon>
        <taxon>Rhodobacterales</taxon>
        <taxon>Roseobacteraceae</taxon>
        <taxon>Sediminimonas</taxon>
    </lineage>
</organism>
<dbReference type="PANTHER" id="PTHR22926:SF3">
    <property type="entry name" value="UNDECAPRENYL-PHOSPHATE ALPHA-N-ACETYLGLUCOSAMINYL 1-PHOSPHATE TRANSFERASE"/>
    <property type="match status" value="1"/>
</dbReference>
<protein>
    <recommendedName>
        <fullName evidence="11">UDP-phosphate N-acetylglucosaminyl 1-phosphate transferase</fullName>
    </recommendedName>
</protein>
<keyword evidence="4 8" id="KW-0812">Transmembrane</keyword>
<feature type="transmembrane region" description="Helical" evidence="8">
    <location>
        <begin position="322"/>
        <end position="342"/>
    </location>
</feature>
<evidence type="ECO:0000256" key="6">
    <source>
        <dbReference type="ARBA" id="ARBA00023136"/>
    </source>
</evidence>
<keyword evidence="5 8" id="KW-1133">Transmembrane helix</keyword>
<feature type="transmembrane region" description="Helical" evidence="8">
    <location>
        <begin position="124"/>
        <end position="143"/>
    </location>
</feature>
<dbReference type="GO" id="GO:0044038">
    <property type="term" value="P:cell wall macromolecule biosynthetic process"/>
    <property type="evidence" value="ECO:0007669"/>
    <property type="project" value="TreeGrafter"/>
</dbReference>
<keyword evidence="3" id="KW-0808">Transferase</keyword>
<dbReference type="InterPro" id="IPR000715">
    <property type="entry name" value="Glycosyl_transferase_4"/>
</dbReference>